<dbReference type="InterPro" id="IPR029041">
    <property type="entry name" value="FAD-linked_oxidoreductase-like"/>
</dbReference>
<reference evidence="4 5" key="1">
    <citation type="submission" date="2019-08" db="EMBL/GenBank/DDBJ databases">
        <title>Hyperibacter terrae gen. nov., sp. nov. and Hyperibacter viscosus sp. nov., two new members in the family Rhodospirillaceae isolated from the rhizosphere of Hypericum perforatum.</title>
        <authorList>
            <person name="Noviana Z."/>
        </authorList>
    </citation>
    <scope>NUCLEOTIDE SEQUENCE [LARGE SCALE GENOMIC DNA]</scope>
    <source>
        <strain evidence="4 5">R5913</strain>
    </source>
</reference>
<keyword evidence="1" id="KW-0560">Oxidoreductase</keyword>
<accession>A0A5J6MQW9</accession>
<proteinExistence type="predicted"/>
<gene>
    <name evidence="4" type="ORF">FRZ44_48310</name>
</gene>
<keyword evidence="5" id="KW-1185">Reference proteome</keyword>
<sequence length="303" mass="32288">MATASQIIALTRDYSIETTPGTAAKVESFKALLPAGTCVNVTFLPGTDYNDTVATARRLRDDGMVPVPHIAARSIPTQAALETYLGRLRDEAGVTQALVIGGGLKKPLGVFDAAIQLLETGLFEKHGIRKIGVAGHPEGTPDIAPDEVKRHTLAKAKWAADRGLSMYLVTQFCFEADPVMAWMKWLADNGVALPVRIGVPGPASIKTLLRFAQECGIGPSMRVITRQAANIAKLLTVQTPDELMAGLAEFKAQDTAGRLDGIHLYPFGGFAKTCNWFNAVKAGHFALDRSGTGFSLVETAVAS</sequence>
<dbReference type="EC" id="1.5.1.54" evidence="3"/>
<evidence type="ECO:0000256" key="1">
    <source>
        <dbReference type="ARBA" id="ARBA00023002"/>
    </source>
</evidence>
<dbReference type="GO" id="GO:0071949">
    <property type="term" value="F:FAD binding"/>
    <property type="evidence" value="ECO:0007669"/>
    <property type="project" value="TreeGrafter"/>
</dbReference>
<dbReference type="EMBL" id="CP042906">
    <property type="protein sequence ID" value="QEX19517.1"/>
    <property type="molecule type" value="Genomic_DNA"/>
</dbReference>
<evidence type="ECO:0000313" key="4">
    <source>
        <dbReference type="EMBL" id="QEX19517.1"/>
    </source>
</evidence>
<dbReference type="KEGG" id="htq:FRZ44_48310"/>
<protein>
    <recommendedName>
        <fullName evidence="3">methylenetetrahydrofolate reductase (NADH)</fullName>
        <ecNumber evidence="3">1.5.1.54</ecNumber>
    </recommendedName>
</protein>
<dbReference type="AlphaFoldDB" id="A0A5J6MQW9"/>
<name>A0A5J6MQW9_9PROT</name>
<evidence type="ECO:0000256" key="2">
    <source>
        <dbReference type="ARBA" id="ARBA00034478"/>
    </source>
</evidence>
<comment type="pathway">
    <text evidence="2">Amino-acid biosynthesis; L-methionine biosynthesis via de novo pathway.</text>
</comment>
<dbReference type="GO" id="GO:0005829">
    <property type="term" value="C:cytosol"/>
    <property type="evidence" value="ECO:0007669"/>
    <property type="project" value="TreeGrafter"/>
</dbReference>
<dbReference type="GO" id="GO:0009086">
    <property type="term" value="P:methionine biosynthetic process"/>
    <property type="evidence" value="ECO:0007669"/>
    <property type="project" value="TreeGrafter"/>
</dbReference>
<dbReference type="PANTHER" id="PTHR45754:SF3">
    <property type="entry name" value="METHYLENETETRAHYDROFOLATE REDUCTASE (NADPH)"/>
    <property type="match status" value="1"/>
</dbReference>
<dbReference type="GO" id="GO:0035999">
    <property type="term" value="P:tetrahydrofolate interconversion"/>
    <property type="evidence" value="ECO:0007669"/>
    <property type="project" value="TreeGrafter"/>
</dbReference>
<evidence type="ECO:0000256" key="3">
    <source>
        <dbReference type="ARBA" id="ARBA00034529"/>
    </source>
</evidence>
<dbReference type="GO" id="GO:0106312">
    <property type="term" value="F:methylenetetrahydrofolate reductase (NADH) activity"/>
    <property type="evidence" value="ECO:0007669"/>
    <property type="project" value="UniProtKB-EC"/>
</dbReference>
<dbReference type="RefSeq" id="WP_225308425.1">
    <property type="nucleotide sequence ID" value="NZ_CP042906.1"/>
</dbReference>
<dbReference type="SUPFAM" id="SSF51730">
    <property type="entry name" value="FAD-linked oxidoreductase"/>
    <property type="match status" value="1"/>
</dbReference>
<dbReference type="Gene3D" id="3.20.20.220">
    <property type="match status" value="1"/>
</dbReference>
<organism evidence="4 5">
    <name type="scientific">Hypericibacter terrae</name>
    <dbReference type="NCBI Taxonomy" id="2602015"/>
    <lineage>
        <taxon>Bacteria</taxon>
        <taxon>Pseudomonadati</taxon>
        <taxon>Pseudomonadota</taxon>
        <taxon>Alphaproteobacteria</taxon>
        <taxon>Rhodospirillales</taxon>
        <taxon>Dongiaceae</taxon>
        <taxon>Hypericibacter</taxon>
    </lineage>
</organism>
<evidence type="ECO:0000313" key="5">
    <source>
        <dbReference type="Proteomes" id="UP000326202"/>
    </source>
</evidence>
<dbReference type="PANTHER" id="PTHR45754">
    <property type="entry name" value="METHYLENETETRAHYDROFOLATE REDUCTASE"/>
    <property type="match status" value="1"/>
</dbReference>
<dbReference type="Proteomes" id="UP000326202">
    <property type="component" value="Chromosome"/>
</dbReference>